<keyword evidence="1" id="KW-0732">Signal</keyword>
<proteinExistence type="predicted"/>
<dbReference type="RefSeq" id="WP_053995390.1">
    <property type="nucleotide sequence ID" value="NZ_CP065643.1"/>
</dbReference>
<dbReference type="AlphaFoldDB" id="A0A0N0CVI1"/>
<keyword evidence="3" id="KW-1185">Reference proteome</keyword>
<dbReference type="EMBL" id="LGCI01000008">
    <property type="protein sequence ID" value="KOY81801.1"/>
    <property type="molecule type" value="Genomic_DNA"/>
</dbReference>
<feature type="signal peptide" evidence="1">
    <location>
        <begin position="1"/>
        <end position="19"/>
    </location>
</feature>
<dbReference type="PATRIC" id="fig|33935.3.peg.3417"/>
<evidence type="ECO:0000256" key="1">
    <source>
        <dbReference type="SAM" id="SignalP"/>
    </source>
</evidence>
<dbReference type="OrthoDB" id="1888412at2"/>
<name>A0A0N0CVI1_9BACI</name>
<reference evidence="2 3" key="1">
    <citation type="submission" date="2015-07" db="EMBL/GenBank/DDBJ databases">
        <title>Genome sequencing project for genomic taxonomy and phylogenomics of Bacillus-like bacteria.</title>
        <authorList>
            <person name="Liu B."/>
            <person name="Wang J."/>
            <person name="Zhu Y."/>
            <person name="Liu G."/>
            <person name="Chen Q."/>
            <person name="Chen Z."/>
            <person name="Che J."/>
            <person name="Ge C."/>
            <person name="Shi H."/>
            <person name="Pan Z."/>
            <person name="Liu X."/>
        </authorList>
    </citation>
    <scope>NUCLEOTIDE SEQUENCE [LARGE SCALE GENOMIC DNA]</scope>
    <source>
        <strain evidence="2 3">DSM 54</strain>
    </source>
</reference>
<dbReference type="Proteomes" id="UP000037977">
    <property type="component" value="Unassembled WGS sequence"/>
</dbReference>
<protein>
    <recommendedName>
        <fullName evidence="4">Peptidase C-terminal archaeal/bacterial domain-containing protein</fullName>
    </recommendedName>
</protein>
<evidence type="ECO:0000313" key="3">
    <source>
        <dbReference type="Proteomes" id="UP000037977"/>
    </source>
</evidence>
<comment type="caution">
    <text evidence="2">The sequence shown here is derived from an EMBL/GenBank/DDBJ whole genome shotgun (WGS) entry which is preliminary data.</text>
</comment>
<feature type="chain" id="PRO_5038454434" description="Peptidase C-terminal archaeal/bacterial domain-containing protein" evidence="1">
    <location>
        <begin position="20"/>
        <end position="283"/>
    </location>
</feature>
<organism evidence="2 3">
    <name type="scientific">Lysinibacillus macroides</name>
    <dbReference type="NCBI Taxonomy" id="33935"/>
    <lineage>
        <taxon>Bacteria</taxon>
        <taxon>Bacillati</taxon>
        <taxon>Bacillota</taxon>
        <taxon>Bacilli</taxon>
        <taxon>Bacillales</taxon>
        <taxon>Bacillaceae</taxon>
        <taxon>Lysinibacillus</taxon>
    </lineage>
</organism>
<dbReference type="Gene3D" id="2.60.120.380">
    <property type="match status" value="1"/>
</dbReference>
<gene>
    <name evidence="2" type="ORF">ADM90_12865</name>
</gene>
<evidence type="ECO:0000313" key="2">
    <source>
        <dbReference type="EMBL" id="KOY81801.1"/>
    </source>
</evidence>
<accession>A0A0N0CVI1</accession>
<dbReference type="STRING" id="33935.ADM90_12865"/>
<evidence type="ECO:0008006" key="4">
    <source>
        <dbReference type="Google" id="ProtNLM"/>
    </source>
</evidence>
<sequence>MRKIYAFLFVLFISLPFFIEEAAAAIIDETEPNDTSVNAQLIERNNHDPAQMINGNNASQKVLVGNLSSATDEDWYQVYLPANPETYLSINGQTGPIFKFEIFDATLGQIFEEDYSKDPSFIGAFPYEFNVSTAGIYYVKVSSVFGTGGEYRFTVGSPNYTVDSYEYTAATPLTLTTSINTAQDTYDLRHIADVPKKAIVYQVTFGGTKVNSATSEYRRIKLATDSSWINTSSYSWIANIPAVQNKAFHSQWSVQLQGKVSNSTKPYSLTPKLRFSYFYPIIP</sequence>